<reference evidence="3" key="1">
    <citation type="journal article" date="2014" name="Soil Biol. Biochem.">
        <title>Structure and function of bacterial communities in ageing soils: Insights from the Mendocino ecological staircase.</title>
        <authorList>
            <person name="Uroz S."/>
            <person name="Tech J.J."/>
            <person name="Sawaya N.A."/>
            <person name="Frey-Klett P."/>
            <person name="Leveau J.H.J."/>
        </authorList>
    </citation>
    <scope>NUCLEOTIDE SEQUENCE [LARGE SCALE GENOMIC DNA]</scope>
    <source>
        <strain evidence="3">Cal35</strain>
    </source>
</reference>
<dbReference type="EMBL" id="CP009962">
    <property type="protein sequence ID" value="AIY42668.1"/>
    <property type="molecule type" value="Genomic_DNA"/>
</dbReference>
<proteinExistence type="predicted"/>
<evidence type="ECO:0000313" key="2">
    <source>
        <dbReference type="EMBL" id="AIY42668.1"/>
    </source>
</evidence>
<evidence type="ECO:0000256" key="1">
    <source>
        <dbReference type="SAM" id="MobiDB-lite"/>
    </source>
</evidence>
<dbReference type="RefSeq" id="WP_052135283.1">
    <property type="nucleotide sequence ID" value="NZ_CP009962.1"/>
</dbReference>
<dbReference type="Pfam" id="PF11304">
    <property type="entry name" value="DUF3106"/>
    <property type="match status" value="1"/>
</dbReference>
<dbReference type="Proteomes" id="UP000030302">
    <property type="component" value="Chromosome"/>
</dbReference>
<keyword evidence="2" id="KW-0812">Transmembrane</keyword>
<accession>A0A0A1FD39</accession>
<sequence>MTLTTYSNPAERKATASKQNGGARRLIGAAFALLISGGAVLAVLGPAAPSHAADISELPLKAPKMTKVAGNAAAPNWVELTALQQHILEPLAPDWDNLKPSTRKKWLEISGRYVKMTPAEQERLQARMRGWVTLTPEQRRIARENYARANKLDTEQRALRWQQYQQLSEEQKKELAEQATPRHKRVTTLPPAASIKHKLTAPAQPASQKNAEQTAVIAPAAATAISVTPPAPVPTPAPASTAK</sequence>
<organism evidence="2 3">
    <name type="scientific">Collimonas arenae</name>
    <dbReference type="NCBI Taxonomy" id="279058"/>
    <lineage>
        <taxon>Bacteria</taxon>
        <taxon>Pseudomonadati</taxon>
        <taxon>Pseudomonadota</taxon>
        <taxon>Betaproteobacteria</taxon>
        <taxon>Burkholderiales</taxon>
        <taxon>Oxalobacteraceae</taxon>
        <taxon>Collimonas</taxon>
    </lineage>
</organism>
<keyword evidence="3" id="KW-1185">Reference proteome</keyword>
<feature type="region of interest" description="Disordered" evidence="1">
    <location>
        <begin position="172"/>
        <end position="215"/>
    </location>
</feature>
<name>A0A0A1FD39_9BURK</name>
<gene>
    <name evidence="2" type="ORF">LT85_3510</name>
</gene>
<keyword evidence="2" id="KW-0472">Membrane</keyword>
<dbReference type="HOGENOM" id="CLU_103271_0_0_4"/>
<evidence type="ECO:0000313" key="3">
    <source>
        <dbReference type="Proteomes" id="UP000030302"/>
    </source>
</evidence>
<dbReference type="OrthoDB" id="9796567at2"/>
<dbReference type="AlphaFoldDB" id="A0A0A1FD39"/>
<dbReference type="InterPro" id="IPR021455">
    <property type="entry name" value="DUF3106"/>
</dbReference>
<dbReference type="STRING" id="279058.LT85_3510"/>
<dbReference type="KEGG" id="care:LT85_3510"/>
<protein>
    <submittedName>
        <fullName evidence="2">Putative transmembrane protein</fullName>
    </submittedName>
</protein>
<feature type="region of interest" description="Disordered" evidence="1">
    <location>
        <begin position="224"/>
        <end position="243"/>
    </location>
</feature>